<proteinExistence type="predicted"/>
<reference evidence="1 2" key="1">
    <citation type="submission" date="2020-08" db="EMBL/GenBank/DDBJ databases">
        <title>Sequencing the genomes of 1000 actinobacteria strains.</title>
        <authorList>
            <person name="Klenk H.-P."/>
        </authorList>
    </citation>
    <scope>NUCLEOTIDE SEQUENCE [LARGE SCALE GENOMIC DNA]</scope>
    <source>
        <strain evidence="1 2">DSM 45362</strain>
    </source>
</reference>
<comment type="caution">
    <text evidence="1">The sequence shown here is derived from an EMBL/GenBank/DDBJ whole genome shotgun (WGS) entry which is preliminary data.</text>
</comment>
<gene>
    <name evidence="1" type="ORF">F4553_002299</name>
</gene>
<organism evidence="1 2">
    <name type="scientific">Allocatelliglobosispora scoriae</name>
    <dbReference type="NCBI Taxonomy" id="643052"/>
    <lineage>
        <taxon>Bacteria</taxon>
        <taxon>Bacillati</taxon>
        <taxon>Actinomycetota</taxon>
        <taxon>Actinomycetes</taxon>
        <taxon>Micromonosporales</taxon>
        <taxon>Micromonosporaceae</taxon>
        <taxon>Allocatelliglobosispora</taxon>
    </lineage>
</organism>
<sequence length="55" mass="5889">MSTTRRHFQRGAAQAFARFGAGPPARFVAAGLRACHALQQSVASHAKMATRCCKT</sequence>
<accession>A0A841BQ18</accession>
<dbReference type="AlphaFoldDB" id="A0A841BQ18"/>
<dbReference type="RefSeq" id="WP_184835204.1">
    <property type="nucleotide sequence ID" value="NZ_JACHMN010000002.1"/>
</dbReference>
<name>A0A841BQ18_9ACTN</name>
<dbReference type="Proteomes" id="UP000587527">
    <property type="component" value="Unassembled WGS sequence"/>
</dbReference>
<keyword evidence="2" id="KW-1185">Reference proteome</keyword>
<evidence type="ECO:0000313" key="2">
    <source>
        <dbReference type="Proteomes" id="UP000587527"/>
    </source>
</evidence>
<evidence type="ECO:0000313" key="1">
    <source>
        <dbReference type="EMBL" id="MBB5868920.1"/>
    </source>
</evidence>
<dbReference type="EMBL" id="JACHMN010000002">
    <property type="protein sequence ID" value="MBB5868920.1"/>
    <property type="molecule type" value="Genomic_DNA"/>
</dbReference>
<protein>
    <submittedName>
        <fullName evidence="1">Uncharacterized protein</fullName>
    </submittedName>
</protein>